<dbReference type="Proteomes" id="UP000324800">
    <property type="component" value="Unassembled WGS sequence"/>
</dbReference>
<evidence type="ECO:0000256" key="1">
    <source>
        <dbReference type="ARBA" id="ARBA00022443"/>
    </source>
</evidence>
<reference evidence="4 5" key="1">
    <citation type="submission" date="2019-03" db="EMBL/GenBank/DDBJ databases">
        <title>Single cell metagenomics reveals metabolic interactions within the superorganism composed of flagellate Streblomastix strix and complex community of Bacteroidetes bacteria on its surface.</title>
        <authorList>
            <person name="Treitli S.C."/>
            <person name="Kolisko M."/>
            <person name="Husnik F."/>
            <person name="Keeling P."/>
            <person name="Hampl V."/>
        </authorList>
    </citation>
    <scope>NUCLEOTIDE SEQUENCE [LARGE SCALE GENOMIC DNA]</scope>
    <source>
        <strain evidence="4">ST1C</strain>
    </source>
</reference>
<feature type="domain" description="SH3" evidence="3">
    <location>
        <begin position="83"/>
        <end position="144"/>
    </location>
</feature>
<name>A0A5J4VWJ6_9EUKA</name>
<dbReference type="InterPro" id="IPR001452">
    <property type="entry name" value="SH3_domain"/>
</dbReference>
<proteinExistence type="predicted"/>
<dbReference type="Gene3D" id="2.30.30.40">
    <property type="entry name" value="SH3 Domains"/>
    <property type="match status" value="1"/>
</dbReference>
<gene>
    <name evidence="4" type="ORF">EZS28_017824</name>
</gene>
<keyword evidence="1 2" id="KW-0728">SH3 domain</keyword>
<evidence type="ECO:0000313" key="5">
    <source>
        <dbReference type="Proteomes" id="UP000324800"/>
    </source>
</evidence>
<dbReference type="Pfam" id="PF00018">
    <property type="entry name" value="SH3_1"/>
    <property type="match status" value="1"/>
</dbReference>
<evidence type="ECO:0000313" key="4">
    <source>
        <dbReference type="EMBL" id="KAA6386649.1"/>
    </source>
</evidence>
<dbReference type="EMBL" id="SNRW01004710">
    <property type="protein sequence ID" value="KAA6386649.1"/>
    <property type="molecule type" value="Genomic_DNA"/>
</dbReference>
<evidence type="ECO:0000259" key="3">
    <source>
        <dbReference type="PROSITE" id="PS50002"/>
    </source>
</evidence>
<accession>A0A5J4VWJ6</accession>
<dbReference type="AlphaFoldDB" id="A0A5J4VWJ6"/>
<organism evidence="4 5">
    <name type="scientific">Streblomastix strix</name>
    <dbReference type="NCBI Taxonomy" id="222440"/>
    <lineage>
        <taxon>Eukaryota</taxon>
        <taxon>Metamonada</taxon>
        <taxon>Preaxostyla</taxon>
        <taxon>Oxymonadida</taxon>
        <taxon>Streblomastigidae</taxon>
        <taxon>Streblomastix</taxon>
    </lineage>
</organism>
<sequence>MGNKPRSWLEPSQCLEPAPARIQFKLIQVIKKLIYTGVPPLVKKRAAFEFTASNEGEVTVNKLIYDTAGGKGGVSDAGPVQIAKVPKAKVIYDYQSSTDTDVTVSEGEIVDISPDDQNDQDWAFVTKTNGEQGYVPRTYIEFLD</sequence>
<protein>
    <recommendedName>
        <fullName evidence="3">SH3 domain-containing protein</fullName>
    </recommendedName>
</protein>
<dbReference type="OrthoDB" id="8783038at2759"/>
<dbReference type="SMART" id="SM00326">
    <property type="entry name" value="SH3"/>
    <property type="match status" value="1"/>
</dbReference>
<dbReference type="InterPro" id="IPR036028">
    <property type="entry name" value="SH3-like_dom_sf"/>
</dbReference>
<evidence type="ECO:0000256" key="2">
    <source>
        <dbReference type="PROSITE-ProRule" id="PRU00192"/>
    </source>
</evidence>
<dbReference type="SUPFAM" id="SSF50044">
    <property type="entry name" value="SH3-domain"/>
    <property type="match status" value="1"/>
</dbReference>
<dbReference type="PROSITE" id="PS50002">
    <property type="entry name" value="SH3"/>
    <property type="match status" value="1"/>
</dbReference>
<comment type="caution">
    <text evidence="4">The sequence shown here is derived from an EMBL/GenBank/DDBJ whole genome shotgun (WGS) entry which is preliminary data.</text>
</comment>